<sequence>MVDLHLENIRELAIVRDGGYEGLVLIFDEGHDVQPLEIGTKPDIRVKWGTSLGLYR</sequence>
<accession>A0ABQ4N337</accession>
<dbReference type="RefSeq" id="WP_213527948.1">
    <property type="nucleotide sequence ID" value="NZ_BOVJ01000039.1"/>
</dbReference>
<evidence type="ECO:0000313" key="1">
    <source>
        <dbReference type="EMBL" id="GIQ62623.1"/>
    </source>
</evidence>
<reference evidence="1 2" key="1">
    <citation type="submission" date="2021-04" db="EMBL/GenBank/DDBJ databases">
        <title>Draft genome sequence of Paenibacillus cisolokensis, LC2-13A.</title>
        <authorList>
            <person name="Uke A."/>
            <person name="Chhe C."/>
            <person name="Baramee S."/>
            <person name="Kosugi A."/>
        </authorList>
    </citation>
    <scope>NUCLEOTIDE SEQUENCE [LARGE SCALE GENOMIC DNA]</scope>
    <source>
        <strain evidence="1 2">LC2-13A</strain>
    </source>
</reference>
<dbReference type="Proteomes" id="UP000680304">
    <property type="component" value="Unassembled WGS sequence"/>
</dbReference>
<protein>
    <submittedName>
        <fullName evidence="1">Uncharacterized protein</fullName>
    </submittedName>
</protein>
<proteinExistence type="predicted"/>
<comment type="caution">
    <text evidence="1">The sequence shown here is derived from an EMBL/GenBank/DDBJ whole genome shotgun (WGS) entry which is preliminary data.</text>
</comment>
<evidence type="ECO:0000313" key="2">
    <source>
        <dbReference type="Proteomes" id="UP000680304"/>
    </source>
</evidence>
<dbReference type="EMBL" id="BOVJ01000039">
    <property type="protein sequence ID" value="GIQ62623.1"/>
    <property type="molecule type" value="Genomic_DNA"/>
</dbReference>
<keyword evidence="2" id="KW-1185">Reference proteome</keyword>
<gene>
    <name evidence="1" type="ORF">PACILC2_11910</name>
</gene>
<name>A0ABQ4N337_9BACL</name>
<organism evidence="1 2">
    <name type="scientific">Paenibacillus cisolokensis</name>
    <dbReference type="NCBI Taxonomy" id="1658519"/>
    <lineage>
        <taxon>Bacteria</taxon>
        <taxon>Bacillati</taxon>
        <taxon>Bacillota</taxon>
        <taxon>Bacilli</taxon>
        <taxon>Bacillales</taxon>
        <taxon>Paenibacillaceae</taxon>
        <taxon>Paenibacillus</taxon>
    </lineage>
</organism>